<dbReference type="PANTHER" id="PTHR32248">
    <property type="entry name" value="RNA POLYMERASE SIGMA-54 FACTOR"/>
    <property type="match status" value="1"/>
</dbReference>
<dbReference type="GO" id="GO:0000428">
    <property type="term" value="C:DNA-directed RNA polymerase complex"/>
    <property type="evidence" value="ECO:0007669"/>
    <property type="project" value="UniProtKB-KW"/>
</dbReference>
<comment type="similarity">
    <text evidence="1 10">Belongs to the sigma-54 factor family.</text>
</comment>
<dbReference type="RefSeq" id="WP_086434798.1">
    <property type="nucleotide sequence ID" value="NZ_FXWH01000001.1"/>
</dbReference>
<evidence type="ECO:0000256" key="1">
    <source>
        <dbReference type="ARBA" id="ARBA00008798"/>
    </source>
</evidence>
<dbReference type="GO" id="GO:0003677">
    <property type="term" value="F:DNA binding"/>
    <property type="evidence" value="ECO:0007669"/>
    <property type="project" value="UniProtKB-KW"/>
</dbReference>
<dbReference type="EMBL" id="FXWH01000001">
    <property type="protein sequence ID" value="SMQ60481.1"/>
    <property type="molecule type" value="Genomic_DNA"/>
</dbReference>
<dbReference type="Gene3D" id="1.10.10.60">
    <property type="entry name" value="Homeodomain-like"/>
    <property type="match status" value="1"/>
</dbReference>
<evidence type="ECO:0000313" key="14">
    <source>
        <dbReference type="EMBL" id="SMQ60481.1"/>
    </source>
</evidence>
<dbReference type="InterPro" id="IPR007634">
    <property type="entry name" value="RNA_pol_sigma_54_DNA-bd"/>
</dbReference>
<evidence type="ECO:0000259" key="13">
    <source>
        <dbReference type="Pfam" id="PF04963"/>
    </source>
</evidence>
<keyword evidence="9 10" id="KW-0804">Transcription</keyword>
<keyword evidence="8 10" id="KW-0238">DNA-binding</keyword>
<dbReference type="NCBIfam" id="TIGR02395">
    <property type="entry name" value="rpoN_sigma"/>
    <property type="match status" value="1"/>
</dbReference>
<keyword evidence="4 10" id="KW-0808">Transferase</keyword>
<dbReference type="PRINTS" id="PR00045">
    <property type="entry name" value="SIGMA54FCT"/>
</dbReference>
<dbReference type="PROSITE" id="PS50044">
    <property type="entry name" value="SIGMA54_3"/>
    <property type="match status" value="1"/>
</dbReference>
<evidence type="ECO:0000256" key="7">
    <source>
        <dbReference type="ARBA" id="ARBA00023082"/>
    </source>
</evidence>
<dbReference type="GO" id="GO:0016779">
    <property type="term" value="F:nucleotidyltransferase activity"/>
    <property type="evidence" value="ECO:0007669"/>
    <property type="project" value="UniProtKB-KW"/>
</dbReference>
<dbReference type="Proteomes" id="UP000194450">
    <property type="component" value="Unassembled WGS sequence"/>
</dbReference>
<reference evidence="15" key="1">
    <citation type="submission" date="2017-04" db="EMBL/GenBank/DDBJ databases">
        <authorList>
            <person name="Varghese N."/>
            <person name="Submissions S."/>
        </authorList>
    </citation>
    <scope>NUCLEOTIDE SEQUENCE [LARGE SCALE GENOMIC DNA]</scope>
</reference>
<dbReference type="InterPro" id="IPR007046">
    <property type="entry name" value="RNA_pol_sigma_54_core-bd"/>
</dbReference>
<proteinExistence type="inferred from homology"/>
<feature type="region of interest" description="Disordered" evidence="11">
    <location>
        <begin position="54"/>
        <end position="152"/>
    </location>
</feature>
<dbReference type="PROSITE" id="PS00718">
    <property type="entry name" value="SIGMA54_2"/>
    <property type="match status" value="1"/>
</dbReference>
<evidence type="ECO:0000256" key="3">
    <source>
        <dbReference type="ARBA" id="ARBA00022478"/>
    </source>
</evidence>
<dbReference type="GO" id="GO:0016987">
    <property type="term" value="F:sigma factor activity"/>
    <property type="evidence" value="ECO:0007669"/>
    <property type="project" value="UniProtKB-KW"/>
</dbReference>
<dbReference type="InterPro" id="IPR038709">
    <property type="entry name" value="RpoN_core-bd_sf"/>
</dbReference>
<dbReference type="GO" id="GO:0001216">
    <property type="term" value="F:DNA-binding transcription activator activity"/>
    <property type="evidence" value="ECO:0007669"/>
    <property type="project" value="InterPro"/>
</dbReference>
<evidence type="ECO:0000256" key="6">
    <source>
        <dbReference type="ARBA" id="ARBA00023015"/>
    </source>
</evidence>
<dbReference type="NCBIfam" id="NF009118">
    <property type="entry name" value="PRK12469.1"/>
    <property type="match status" value="1"/>
</dbReference>
<dbReference type="InterPro" id="IPR000394">
    <property type="entry name" value="RNA_pol_sigma_54"/>
</dbReference>
<feature type="domain" description="RNA polymerase sigma factor 54 DNA-binding" evidence="12">
    <location>
        <begin position="360"/>
        <end position="517"/>
    </location>
</feature>
<feature type="compositionally biased region" description="Low complexity" evidence="11">
    <location>
        <begin position="66"/>
        <end position="83"/>
    </location>
</feature>
<name>A0A1Y6EH50_9GAMM</name>
<evidence type="ECO:0000256" key="8">
    <source>
        <dbReference type="ARBA" id="ARBA00023125"/>
    </source>
</evidence>
<dbReference type="GO" id="GO:0006352">
    <property type="term" value="P:DNA-templated transcription initiation"/>
    <property type="evidence" value="ECO:0007669"/>
    <property type="project" value="InterPro"/>
</dbReference>
<dbReference type="Pfam" id="PF00309">
    <property type="entry name" value="Sigma54_AID"/>
    <property type="match status" value="1"/>
</dbReference>
<keyword evidence="3 10" id="KW-0240">DNA-directed RNA polymerase</keyword>
<evidence type="ECO:0000313" key="15">
    <source>
        <dbReference type="Proteomes" id="UP000194450"/>
    </source>
</evidence>
<dbReference type="PANTHER" id="PTHR32248:SF4">
    <property type="entry name" value="RNA POLYMERASE SIGMA-54 FACTOR"/>
    <property type="match status" value="1"/>
</dbReference>
<feature type="compositionally biased region" description="Polar residues" evidence="11">
    <location>
        <begin position="92"/>
        <end position="104"/>
    </location>
</feature>
<evidence type="ECO:0000256" key="5">
    <source>
        <dbReference type="ARBA" id="ARBA00022695"/>
    </source>
</evidence>
<organism evidence="14 15">
    <name type="scientific">Pseudidiomarina planktonica</name>
    <dbReference type="NCBI Taxonomy" id="1323738"/>
    <lineage>
        <taxon>Bacteria</taxon>
        <taxon>Pseudomonadati</taxon>
        <taxon>Pseudomonadota</taxon>
        <taxon>Gammaproteobacteria</taxon>
        <taxon>Alteromonadales</taxon>
        <taxon>Idiomarinaceae</taxon>
        <taxon>Pseudidiomarina</taxon>
    </lineage>
</organism>
<sequence length="520" mass="57629">MKQSLQLKMGQQLTMTPQLQQAIRLLQLSSLDLQQEIQEALENNPLLELEAAEESFGDNSGEHSNDSSADSNDSHTTSASASNGDDAGVNDQLASGSDDSQLESSDAMAKDQLPDDLPTDSTWDDTYSAGSSSASSGGGSFGDDDEMSYQGETSESLQDYLLWQMRLSHFSEEDELIATAIIEAIDEAGYLTVPLEDILDSVSATIDTQAEDIGMEEVCMVLKRVQQFDPLGVAARSVAECLDLQLKALPADTPWVSQARLTVSEHMNLLASRDYRTLARKLKIQEGQLREVLRLIHGLHPRPGDTVIQQSAEYVIPDVTVVKKNGRWIVELNPESVPKLRVNEEYAAMSRHAKNPEDGQYIRHHTQEARWFIKSLESRNETLLKVSNCIVHRQQAFFEYGEEAMKPMVLNDVAEAVDMHESTISRVTTQKFMHTPRGVFELKYFFSSHVSTENGGECSSTAIRAFIKKLVSAENAKKPLSDSKIAELMAAQGIQVARRTIAKYRESLNIPASSQRKSLL</sequence>
<dbReference type="PROSITE" id="PS00717">
    <property type="entry name" value="SIGMA54_1"/>
    <property type="match status" value="1"/>
</dbReference>
<evidence type="ECO:0000256" key="9">
    <source>
        <dbReference type="ARBA" id="ARBA00023163"/>
    </source>
</evidence>
<dbReference type="Pfam" id="PF04552">
    <property type="entry name" value="Sigma54_DBD"/>
    <property type="match status" value="1"/>
</dbReference>
<comment type="function">
    <text evidence="10">Sigma factors are initiation factors that promote the attachment of RNA polymerase to specific initiation sites and are then released.</text>
</comment>
<evidence type="ECO:0000256" key="2">
    <source>
        <dbReference type="ARBA" id="ARBA00019942"/>
    </source>
</evidence>
<keyword evidence="7 10" id="KW-0731">Sigma factor</keyword>
<dbReference type="PIRSF" id="PIRSF000774">
    <property type="entry name" value="RpoN"/>
    <property type="match status" value="1"/>
</dbReference>
<dbReference type="NCBIfam" id="NF004595">
    <property type="entry name" value="PRK05932.1-2"/>
    <property type="match status" value="1"/>
</dbReference>
<gene>
    <name evidence="14" type="ORF">SAMN06297229_0423</name>
</gene>
<dbReference type="Pfam" id="PF04963">
    <property type="entry name" value="Sigma54_CBD"/>
    <property type="match status" value="1"/>
</dbReference>
<dbReference type="FunFam" id="1.10.10.60:FF:000045">
    <property type="entry name" value="RNA polymerase sigma-54 factor"/>
    <property type="match status" value="1"/>
</dbReference>
<keyword evidence="6 10" id="KW-0805">Transcription regulation</keyword>
<dbReference type="AlphaFoldDB" id="A0A1Y6EH50"/>
<evidence type="ECO:0000259" key="12">
    <source>
        <dbReference type="Pfam" id="PF04552"/>
    </source>
</evidence>
<dbReference type="OrthoDB" id="9814402at2"/>
<protein>
    <recommendedName>
        <fullName evidence="2 10">RNA polymerase sigma-54 factor</fullName>
    </recommendedName>
</protein>
<evidence type="ECO:0000256" key="10">
    <source>
        <dbReference type="PIRNR" id="PIRNR000774"/>
    </source>
</evidence>
<evidence type="ECO:0000256" key="4">
    <source>
        <dbReference type="ARBA" id="ARBA00022679"/>
    </source>
</evidence>
<keyword evidence="15" id="KW-1185">Reference proteome</keyword>
<dbReference type="Gene3D" id="1.10.10.1330">
    <property type="entry name" value="RNA polymerase sigma-54 factor, core-binding domain"/>
    <property type="match status" value="1"/>
</dbReference>
<keyword evidence="5 10" id="KW-0548">Nucleotidyltransferase</keyword>
<evidence type="ECO:0000256" key="11">
    <source>
        <dbReference type="SAM" id="MobiDB-lite"/>
    </source>
</evidence>
<accession>A0A1Y6EH50</accession>
<feature type="domain" description="RNA polymerase sigma factor 54 core-binding" evidence="13">
    <location>
        <begin position="152"/>
        <end position="346"/>
    </location>
</feature>